<comment type="function">
    <text evidence="1">Binds to the catalytic subunit of the cyclin dependent kinases and is essential for their biological function.</text>
</comment>
<organism evidence="3 4">
    <name type="scientific">Panagrellus redivivus</name>
    <name type="common">Microworm</name>
    <dbReference type="NCBI Taxonomy" id="6233"/>
    <lineage>
        <taxon>Eukaryota</taxon>
        <taxon>Metazoa</taxon>
        <taxon>Ecdysozoa</taxon>
        <taxon>Nematoda</taxon>
        <taxon>Chromadorea</taxon>
        <taxon>Rhabditida</taxon>
        <taxon>Tylenchina</taxon>
        <taxon>Panagrolaimomorpha</taxon>
        <taxon>Panagrolaimoidea</taxon>
        <taxon>Panagrolaimidae</taxon>
        <taxon>Panagrellus</taxon>
    </lineage>
</organism>
<dbReference type="WBParaSite" id="Pan_g12611.t1">
    <property type="protein sequence ID" value="Pan_g12611.t1"/>
    <property type="gene ID" value="Pan_g12611"/>
</dbReference>
<protein>
    <recommendedName>
        <fullName evidence="1">Cyclin-dependent kinases regulatory subunit</fullName>
    </recommendedName>
</protein>
<keyword evidence="1" id="KW-0132">Cell division</keyword>
<evidence type="ECO:0000313" key="3">
    <source>
        <dbReference type="Proteomes" id="UP000492821"/>
    </source>
</evidence>
<name>A0A7E4UUB8_PANRE</name>
<reference evidence="4" key="2">
    <citation type="submission" date="2020-10" db="UniProtKB">
        <authorList>
            <consortium name="WormBaseParasite"/>
        </authorList>
    </citation>
    <scope>IDENTIFICATION</scope>
</reference>
<feature type="compositionally biased region" description="Low complexity" evidence="2">
    <location>
        <begin position="203"/>
        <end position="220"/>
    </location>
</feature>
<dbReference type="InterPro" id="IPR036858">
    <property type="entry name" value="Cyclin-dep_kinase_reg-sub_sf"/>
</dbReference>
<accession>A0A7E4UUB8</accession>
<dbReference type="AlphaFoldDB" id="A0A7E4UUB8"/>
<evidence type="ECO:0000256" key="2">
    <source>
        <dbReference type="SAM" id="MobiDB-lite"/>
    </source>
</evidence>
<keyword evidence="1" id="KW-0131">Cell cycle</keyword>
<evidence type="ECO:0000256" key="1">
    <source>
        <dbReference type="RuleBase" id="RU311113"/>
    </source>
</evidence>
<reference evidence="3" key="1">
    <citation type="journal article" date="2013" name="Genetics">
        <title>The draft genome and transcriptome of Panagrellus redivivus are shaped by the harsh demands of a free-living lifestyle.</title>
        <authorList>
            <person name="Srinivasan J."/>
            <person name="Dillman A.R."/>
            <person name="Macchietto M.G."/>
            <person name="Heikkinen L."/>
            <person name="Lakso M."/>
            <person name="Fracchia K.M."/>
            <person name="Antoshechkin I."/>
            <person name="Mortazavi A."/>
            <person name="Wong G."/>
            <person name="Sternberg P.W."/>
        </authorList>
    </citation>
    <scope>NUCLEOTIDE SEQUENCE [LARGE SCALE GENOMIC DNA]</scope>
    <source>
        <strain evidence="3">MT8872</strain>
    </source>
</reference>
<dbReference type="InterPro" id="IPR000789">
    <property type="entry name" value="Cyclin-dep_kinase_reg-sub"/>
</dbReference>
<dbReference type="Proteomes" id="UP000492821">
    <property type="component" value="Unassembled WGS sequence"/>
</dbReference>
<sequence length="525" mass="59066">MSHPVFDPSSFQYSDPSRSDDFETRYVRVPQTHWSHFPRDHLLEKTEWRDLGIQMSRGWRHTGYLPGEPWTLVFIRGIRHGLDIATPRIHAGMRWSMNTASMRSQTVTPTTPECAVSTPFWPPETQQTPTTQTPIATLSRPQRIKRIVVKPRVTPSMPMPTPRILRSVITTPKRPRTTPKPTTSYETPKLVRNAVGFPRFMSTGRTTSTETPPMTTPTRIPTPRVTRIVVTPRVAQRLSPELSPYIIAPSTTPRTENGFLRATRLSLGTPVLNNLKNSILAVVIQFMRGETNQSSPQDGAPNASPSEAPTTAALMLTLQLTTSIIMMLQKETAMEHVSAADPEANKPLMASDSDDDIIKALQGMSLEPPKSTIQTPSVVKKYIVYKNTPEWKKLKTPKRPKGVTPRKLADESPGKQRLQPYIIPALNLLRSLQYGRRKTVKPIVCPFHFARLRSKRTCTNGPKLQPLECNRCGRLVFGNVANPRVKFAGPCRAILHRLLTPVGPKKIRGKLRDTVRKKCARRESF</sequence>
<dbReference type="GO" id="GO:0016538">
    <property type="term" value="F:cyclin-dependent protein serine/threonine kinase regulator activity"/>
    <property type="evidence" value="ECO:0007669"/>
    <property type="project" value="InterPro"/>
</dbReference>
<dbReference type="GO" id="GO:0051301">
    <property type="term" value="P:cell division"/>
    <property type="evidence" value="ECO:0007669"/>
    <property type="project" value="UniProtKB-UniRule"/>
</dbReference>
<keyword evidence="3" id="KW-1185">Reference proteome</keyword>
<dbReference type="SUPFAM" id="SSF55637">
    <property type="entry name" value="Cell cycle regulatory proteins"/>
    <property type="match status" value="1"/>
</dbReference>
<dbReference type="SMART" id="SM01084">
    <property type="entry name" value="CKS"/>
    <property type="match status" value="1"/>
</dbReference>
<feature type="region of interest" description="Disordered" evidence="2">
    <location>
        <begin position="200"/>
        <end position="220"/>
    </location>
</feature>
<dbReference type="Gene3D" id="3.30.170.10">
    <property type="entry name" value="Cyclin-dependent kinase, regulatory subunit"/>
    <property type="match status" value="1"/>
</dbReference>
<proteinExistence type="inferred from homology"/>
<feature type="region of interest" description="Disordered" evidence="2">
    <location>
        <begin position="393"/>
        <end position="414"/>
    </location>
</feature>
<evidence type="ECO:0000313" key="4">
    <source>
        <dbReference type="WBParaSite" id="Pan_g12611.t1"/>
    </source>
</evidence>
<comment type="similarity">
    <text evidence="1">Belongs to the CKS family.</text>
</comment>
<dbReference type="Pfam" id="PF01111">
    <property type="entry name" value="CKS"/>
    <property type="match status" value="1"/>
</dbReference>